<dbReference type="EMBL" id="JACRSS010000002">
    <property type="protein sequence ID" value="MBC8538362.1"/>
    <property type="molecule type" value="Genomic_DNA"/>
</dbReference>
<proteinExistence type="predicted"/>
<reference evidence="2" key="1">
    <citation type="submission" date="2020-08" db="EMBL/GenBank/DDBJ databases">
        <title>Genome public.</title>
        <authorList>
            <person name="Liu C."/>
            <person name="Sun Q."/>
        </authorList>
    </citation>
    <scope>NUCLEOTIDE SEQUENCE</scope>
    <source>
        <strain evidence="2">NSJ-63</strain>
    </source>
</reference>
<dbReference type="Pfam" id="PF12146">
    <property type="entry name" value="Hydrolase_4"/>
    <property type="match status" value="1"/>
</dbReference>
<dbReference type="AlphaFoldDB" id="A0A926DIE9"/>
<feature type="domain" description="Serine aminopeptidase S33" evidence="1">
    <location>
        <begin position="29"/>
        <end position="292"/>
    </location>
</feature>
<keyword evidence="3" id="KW-1185">Reference proteome</keyword>
<protein>
    <submittedName>
        <fullName evidence="2">Lysophospholipase</fullName>
    </submittedName>
</protein>
<gene>
    <name evidence="2" type="ORF">H8693_05375</name>
</gene>
<evidence type="ECO:0000313" key="2">
    <source>
        <dbReference type="EMBL" id="MBC8538362.1"/>
    </source>
</evidence>
<sequence>MNLQVQEFSYVSHDGKTSIAARKYLPEGNPRAILQICHGMCEYFGRYDSFARFMAGHGYIVCGNDHLGHGGSAPSPEHYGFFAETDGHLHLVEDVHTLTRRMQAEHPGLPVILLGHSMGSAIARLTAARYAASYAGAVFSGTPVQKLPRLSRILIAQQVKKYGPRGHSQLLVNLSMGSFNKRFAAEGSKNAWLSRDRAVVTAYDEDPRCTFTFSTSAYRDLLHMVSRAASPAWPKALPREFPVLVASGAMDPCGNFGKGVKKVFSYMQDCGMTHISLKLYPGARHEILNETNRDEVYADMLAWCENLLA</sequence>
<dbReference type="InterPro" id="IPR051044">
    <property type="entry name" value="MAG_DAG_Lipase"/>
</dbReference>
<dbReference type="RefSeq" id="WP_249280132.1">
    <property type="nucleotide sequence ID" value="NZ_JACRSS010000002.1"/>
</dbReference>
<dbReference type="SUPFAM" id="SSF53474">
    <property type="entry name" value="alpha/beta-Hydrolases"/>
    <property type="match status" value="1"/>
</dbReference>
<evidence type="ECO:0000313" key="3">
    <source>
        <dbReference type="Proteomes" id="UP000617951"/>
    </source>
</evidence>
<dbReference type="Proteomes" id="UP000617951">
    <property type="component" value="Unassembled WGS sequence"/>
</dbReference>
<organism evidence="2 3">
    <name type="scientific">Guopingia tenuis</name>
    <dbReference type="NCBI Taxonomy" id="2763656"/>
    <lineage>
        <taxon>Bacteria</taxon>
        <taxon>Bacillati</taxon>
        <taxon>Bacillota</taxon>
        <taxon>Clostridia</taxon>
        <taxon>Christensenellales</taxon>
        <taxon>Christensenellaceae</taxon>
        <taxon>Guopingia</taxon>
    </lineage>
</organism>
<evidence type="ECO:0000259" key="1">
    <source>
        <dbReference type="Pfam" id="PF12146"/>
    </source>
</evidence>
<dbReference type="PANTHER" id="PTHR11614">
    <property type="entry name" value="PHOSPHOLIPASE-RELATED"/>
    <property type="match status" value="1"/>
</dbReference>
<dbReference type="Gene3D" id="3.40.50.1820">
    <property type="entry name" value="alpha/beta hydrolase"/>
    <property type="match status" value="1"/>
</dbReference>
<accession>A0A926DIE9</accession>
<dbReference type="InterPro" id="IPR029058">
    <property type="entry name" value="AB_hydrolase_fold"/>
</dbReference>
<name>A0A926DIE9_9FIRM</name>
<comment type="caution">
    <text evidence="2">The sequence shown here is derived from an EMBL/GenBank/DDBJ whole genome shotgun (WGS) entry which is preliminary data.</text>
</comment>
<dbReference type="InterPro" id="IPR022742">
    <property type="entry name" value="Hydrolase_4"/>
</dbReference>